<gene>
    <name evidence="3" type="ORF">RF679_00890</name>
</gene>
<feature type="domain" description="Putative auto-transporter adhesin head GIN" evidence="2">
    <location>
        <begin position="73"/>
        <end position="209"/>
    </location>
</feature>
<keyword evidence="4" id="KW-1185">Reference proteome</keyword>
<keyword evidence="1" id="KW-0472">Membrane</keyword>
<proteinExistence type="predicted"/>
<name>A0ABY9RI53_9BURK</name>
<feature type="transmembrane region" description="Helical" evidence="1">
    <location>
        <begin position="21"/>
        <end position="39"/>
    </location>
</feature>
<reference evidence="3" key="1">
    <citation type="submission" date="2023-09" db="EMBL/GenBank/DDBJ databases">
        <title>Undibacterium sp. 20NA77.5 isolated from freshwater.</title>
        <authorList>
            <person name="Le V."/>
            <person name="Ko S.-R."/>
            <person name="Ahn C.-Y."/>
            <person name="Oh H.-M."/>
        </authorList>
    </citation>
    <scope>NUCLEOTIDE SEQUENCE</scope>
    <source>
        <strain evidence="3">20NA77.5</strain>
    </source>
</reference>
<dbReference type="InterPro" id="IPR021255">
    <property type="entry name" value="DUF2807"/>
</dbReference>
<dbReference type="Proteomes" id="UP001181355">
    <property type="component" value="Chromosome"/>
</dbReference>
<dbReference type="Gene3D" id="2.160.20.120">
    <property type="match status" value="1"/>
</dbReference>
<organism evidence="3 4">
    <name type="scientific">Undibacterium cyanobacteriorum</name>
    <dbReference type="NCBI Taxonomy" id="3073561"/>
    <lineage>
        <taxon>Bacteria</taxon>
        <taxon>Pseudomonadati</taxon>
        <taxon>Pseudomonadota</taxon>
        <taxon>Betaproteobacteria</taxon>
        <taxon>Burkholderiales</taxon>
        <taxon>Oxalobacteraceae</taxon>
        <taxon>Undibacterium</taxon>
    </lineage>
</organism>
<dbReference type="EMBL" id="CP133720">
    <property type="protein sequence ID" value="WMW80852.1"/>
    <property type="molecule type" value="Genomic_DNA"/>
</dbReference>
<accession>A0ABY9RI53</accession>
<evidence type="ECO:0000256" key="1">
    <source>
        <dbReference type="SAM" id="Phobius"/>
    </source>
</evidence>
<dbReference type="Pfam" id="PF10988">
    <property type="entry name" value="DUF2807"/>
    <property type="match status" value="1"/>
</dbReference>
<sequence>MNNSGSSNPSLLRSLLRRAPLVLACASLFALGGCAIIIAPDGSDARFESAWSVNAIKGNNEIATEKRAVAGVNQLSVSGPLQVEVKVGSAASMEIVADSNLLSLVQTRADGATQKIWIDERFNSQNPIRVIYTVPQLTEVASNGSGRMTISGLNGNYFNLSNHGSRAITLNGQVARLDLTSTGSGRINATGLLSSDAKVRVHGSGSTELGTVNGSQLDVTLHGSGSLAASGNVRNLNVQTHGSGSAELSAVKSISADLNSYGSGGISAGVEQSVNAQSNGSGRVTVYGNPAQRNVNGKRVSFM</sequence>
<evidence type="ECO:0000313" key="4">
    <source>
        <dbReference type="Proteomes" id="UP001181355"/>
    </source>
</evidence>
<evidence type="ECO:0000259" key="2">
    <source>
        <dbReference type="Pfam" id="PF10988"/>
    </source>
</evidence>
<keyword evidence="1" id="KW-0812">Transmembrane</keyword>
<keyword evidence="1" id="KW-1133">Transmembrane helix</keyword>
<dbReference type="RefSeq" id="WP_309482343.1">
    <property type="nucleotide sequence ID" value="NZ_CP133720.1"/>
</dbReference>
<protein>
    <submittedName>
        <fullName evidence="3">Head GIN domain-containing protein</fullName>
    </submittedName>
</protein>
<evidence type="ECO:0000313" key="3">
    <source>
        <dbReference type="EMBL" id="WMW80852.1"/>
    </source>
</evidence>